<organism evidence="10 11">
    <name type="scientific">Kribbella hippodromi</name>
    <dbReference type="NCBI Taxonomy" id="434347"/>
    <lineage>
        <taxon>Bacteria</taxon>
        <taxon>Bacillati</taxon>
        <taxon>Actinomycetota</taxon>
        <taxon>Actinomycetes</taxon>
        <taxon>Propionibacteriales</taxon>
        <taxon>Kribbellaceae</taxon>
        <taxon>Kribbella</taxon>
    </lineage>
</organism>
<evidence type="ECO:0000256" key="6">
    <source>
        <dbReference type="ARBA" id="ARBA00022679"/>
    </source>
</evidence>
<dbReference type="CDD" id="cd06223">
    <property type="entry name" value="PRTases_typeI"/>
    <property type="match status" value="1"/>
</dbReference>
<evidence type="ECO:0000313" key="10">
    <source>
        <dbReference type="EMBL" id="GAA1548874.1"/>
    </source>
</evidence>
<evidence type="ECO:0000256" key="4">
    <source>
        <dbReference type="ARBA" id="ARBA00022490"/>
    </source>
</evidence>
<dbReference type="InterPro" id="IPR000836">
    <property type="entry name" value="PRTase_dom"/>
</dbReference>
<keyword evidence="5 10" id="KW-0328">Glycosyltransferase</keyword>
<comment type="caution">
    <text evidence="10">The sequence shown here is derived from an EMBL/GenBank/DDBJ whole genome shotgun (WGS) entry which is preliminary data.</text>
</comment>
<name>A0ABN2BWQ6_9ACTN</name>
<evidence type="ECO:0000256" key="8">
    <source>
        <dbReference type="ARBA" id="ARBA00025704"/>
    </source>
</evidence>
<protein>
    <submittedName>
        <fullName evidence="10">Phosphoribosyltransferase family protein</fullName>
    </submittedName>
</protein>
<proteinExistence type="inferred from homology"/>
<evidence type="ECO:0000256" key="7">
    <source>
        <dbReference type="ARBA" id="ARBA00022726"/>
    </source>
</evidence>
<dbReference type="PANTHER" id="PTHR11776:SF7">
    <property type="entry name" value="PHOSPHORIBOSYLTRANSFERASE DOMAIN-CONTAINING PROTEIN"/>
    <property type="match status" value="1"/>
</dbReference>
<dbReference type="RefSeq" id="WP_344231310.1">
    <property type="nucleotide sequence ID" value="NZ_BAAAPH010000001.1"/>
</dbReference>
<evidence type="ECO:0000313" key="11">
    <source>
        <dbReference type="Proteomes" id="UP001501705"/>
    </source>
</evidence>
<keyword evidence="7" id="KW-0660">Purine salvage</keyword>
<evidence type="ECO:0000256" key="1">
    <source>
        <dbReference type="ARBA" id="ARBA00004496"/>
    </source>
</evidence>
<comment type="subcellular location">
    <subcellularLocation>
        <location evidence="1">Cytoplasm</location>
    </subcellularLocation>
</comment>
<dbReference type="Pfam" id="PF00156">
    <property type="entry name" value="Pribosyltran"/>
    <property type="match status" value="1"/>
</dbReference>
<comment type="subunit">
    <text evidence="3">Homodimer.</text>
</comment>
<evidence type="ECO:0000256" key="3">
    <source>
        <dbReference type="ARBA" id="ARBA00011738"/>
    </source>
</evidence>
<sequence>MLLRELGPALGALYDGAPTVVLGPVSRGSLVGALTAAALGIGFVEMRKDATQATDSDRWVRRTTAPDYRDRHEVFGFRRDLVRAGDRVLMVDDWIDTGATARTARALVEDCGARWIGAACIVDGLTDPRLRHDLPLRSLIDIHRL</sequence>
<reference evidence="10 11" key="1">
    <citation type="journal article" date="2019" name="Int. J. Syst. Evol. Microbiol.">
        <title>The Global Catalogue of Microorganisms (GCM) 10K type strain sequencing project: providing services to taxonomists for standard genome sequencing and annotation.</title>
        <authorList>
            <consortium name="The Broad Institute Genomics Platform"/>
            <consortium name="The Broad Institute Genome Sequencing Center for Infectious Disease"/>
            <person name="Wu L."/>
            <person name="Ma J."/>
        </authorList>
    </citation>
    <scope>NUCLEOTIDE SEQUENCE [LARGE SCALE GENOMIC DNA]</scope>
    <source>
        <strain evidence="10 11">JCM 15572</strain>
    </source>
</reference>
<dbReference type="GO" id="GO:0016757">
    <property type="term" value="F:glycosyltransferase activity"/>
    <property type="evidence" value="ECO:0007669"/>
    <property type="project" value="UniProtKB-KW"/>
</dbReference>
<dbReference type="InterPro" id="IPR050120">
    <property type="entry name" value="Adenine_PRTase"/>
</dbReference>
<dbReference type="InterPro" id="IPR029057">
    <property type="entry name" value="PRTase-like"/>
</dbReference>
<keyword evidence="11" id="KW-1185">Reference proteome</keyword>
<evidence type="ECO:0000256" key="2">
    <source>
        <dbReference type="ARBA" id="ARBA00008391"/>
    </source>
</evidence>
<dbReference type="SUPFAM" id="SSF53271">
    <property type="entry name" value="PRTase-like"/>
    <property type="match status" value="1"/>
</dbReference>
<dbReference type="PANTHER" id="PTHR11776">
    <property type="entry name" value="ADENINE PHOSPHORIBOSYLTRANSFERASE"/>
    <property type="match status" value="1"/>
</dbReference>
<keyword evidence="6" id="KW-0808">Transferase</keyword>
<gene>
    <name evidence="10" type="ORF">GCM10009804_01490</name>
</gene>
<dbReference type="Gene3D" id="3.40.50.2020">
    <property type="match status" value="1"/>
</dbReference>
<dbReference type="Proteomes" id="UP001501705">
    <property type="component" value="Unassembled WGS sequence"/>
</dbReference>
<keyword evidence="4" id="KW-0963">Cytoplasm</keyword>
<evidence type="ECO:0000256" key="5">
    <source>
        <dbReference type="ARBA" id="ARBA00022676"/>
    </source>
</evidence>
<feature type="domain" description="Phosphoribosyltransferase" evidence="9">
    <location>
        <begin position="14"/>
        <end position="130"/>
    </location>
</feature>
<evidence type="ECO:0000259" key="9">
    <source>
        <dbReference type="Pfam" id="PF00156"/>
    </source>
</evidence>
<accession>A0ABN2BWQ6</accession>
<dbReference type="EMBL" id="BAAAPH010000001">
    <property type="protein sequence ID" value="GAA1548874.1"/>
    <property type="molecule type" value="Genomic_DNA"/>
</dbReference>
<comment type="similarity">
    <text evidence="2">Belongs to the purine/pyrimidine phosphoribosyltransferase family.</text>
</comment>
<comment type="pathway">
    <text evidence="8">Purine metabolism.</text>
</comment>